<dbReference type="Proteomes" id="UP000316083">
    <property type="component" value="Unassembled WGS sequence"/>
</dbReference>
<accession>A0A560BFC8</accession>
<proteinExistence type="predicted"/>
<feature type="signal peptide" evidence="2">
    <location>
        <begin position="1"/>
        <end position="34"/>
    </location>
</feature>
<feature type="compositionally biased region" description="Pro residues" evidence="1">
    <location>
        <begin position="111"/>
        <end position="126"/>
    </location>
</feature>
<keyword evidence="2" id="KW-0732">Signal</keyword>
<gene>
    <name evidence="3" type="ORF">FBZ82_103316</name>
</gene>
<reference evidence="3 4" key="1">
    <citation type="submission" date="2019-06" db="EMBL/GenBank/DDBJ databases">
        <title>Genomic Encyclopedia of Type Strains, Phase IV (KMG-V): Genome sequencing to study the core and pangenomes of soil and plant-associated prokaryotes.</title>
        <authorList>
            <person name="Whitman W."/>
        </authorList>
    </citation>
    <scope>NUCLEOTIDE SEQUENCE [LARGE SCALE GENOMIC DNA]</scope>
    <source>
        <strain evidence="3 4">BR 11796</strain>
    </source>
</reference>
<evidence type="ECO:0000313" key="4">
    <source>
        <dbReference type="Proteomes" id="UP000316083"/>
    </source>
</evidence>
<comment type="caution">
    <text evidence="3">The sequence shown here is derived from an EMBL/GenBank/DDBJ whole genome shotgun (WGS) entry which is preliminary data.</text>
</comment>
<organism evidence="3 4">
    <name type="scientific">Azospirillum brasilense</name>
    <dbReference type="NCBI Taxonomy" id="192"/>
    <lineage>
        <taxon>Bacteria</taxon>
        <taxon>Pseudomonadati</taxon>
        <taxon>Pseudomonadota</taxon>
        <taxon>Alphaproteobacteria</taxon>
        <taxon>Rhodospirillales</taxon>
        <taxon>Azospirillaceae</taxon>
        <taxon>Azospirillum</taxon>
    </lineage>
</organism>
<dbReference type="AlphaFoldDB" id="A0A560BFC8"/>
<sequence length="184" mass="19367">MVGMTPLRPPAAFLPGTFLPVAVALTAVALGACAPDVHDEMPGRAQAAPSASAQSGGLKTLRQIQAEENARPISPPRPQPAPAPPQKLSDASQAPGQPPDQPPVRRRGSSSPPPPPIDQPATPALPAPGSTQGLTDRAKRDLMSPEVDRLRTDDAMGRLDPLQQRDLLRKQQDLRQYGPGPLGY</sequence>
<dbReference type="EMBL" id="VITF01000003">
    <property type="protein sequence ID" value="TWA71341.1"/>
    <property type="molecule type" value="Genomic_DNA"/>
</dbReference>
<name>A0A560BFC8_AZOBR</name>
<evidence type="ECO:0000256" key="2">
    <source>
        <dbReference type="SAM" id="SignalP"/>
    </source>
</evidence>
<feature type="region of interest" description="Disordered" evidence="1">
    <location>
        <begin position="39"/>
        <end position="184"/>
    </location>
</feature>
<feature type="compositionally biased region" description="Low complexity" evidence="1">
    <location>
        <begin position="43"/>
        <end position="57"/>
    </location>
</feature>
<feature type="chain" id="PRO_5022048505" evidence="2">
    <location>
        <begin position="35"/>
        <end position="184"/>
    </location>
</feature>
<evidence type="ECO:0000256" key="1">
    <source>
        <dbReference type="SAM" id="MobiDB-lite"/>
    </source>
</evidence>
<feature type="compositionally biased region" description="Pro residues" evidence="1">
    <location>
        <begin position="73"/>
        <end position="85"/>
    </location>
</feature>
<feature type="compositionally biased region" description="Basic and acidic residues" evidence="1">
    <location>
        <begin position="136"/>
        <end position="157"/>
    </location>
</feature>
<evidence type="ECO:0000313" key="3">
    <source>
        <dbReference type="EMBL" id="TWA71341.1"/>
    </source>
</evidence>
<protein>
    <submittedName>
        <fullName evidence="3">Uncharacterized protein</fullName>
    </submittedName>
</protein>